<dbReference type="InterPro" id="IPR054485">
    <property type="entry name" value="FlK-like_dom"/>
</dbReference>
<dbReference type="SUPFAM" id="SSF54637">
    <property type="entry name" value="Thioesterase/thiol ester dehydrase-isomerase"/>
    <property type="match status" value="1"/>
</dbReference>
<reference evidence="4 5" key="1">
    <citation type="submission" date="2016-10" db="EMBL/GenBank/DDBJ databases">
        <authorList>
            <person name="de Groot N.N."/>
        </authorList>
    </citation>
    <scope>NUCLEOTIDE SEQUENCE [LARGE SCALE GENOMIC DNA]</scope>
    <source>
        <strain evidence="4 5">DSM 14045</strain>
    </source>
</reference>
<organism evidence="4 5">
    <name type="scientific">Lachnobacterium bovis DSM 14045</name>
    <dbReference type="NCBI Taxonomy" id="1122142"/>
    <lineage>
        <taxon>Bacteria</taxon>
        <taxon>Bacillati</taxon>
        <taxon>Bacillota</taxon>
        <taxon>Clostridia</taxon>
        <taxon>Lachnospirales</taxon>
        <taxon>Lachnospiraceae</taxon>
        <taxon>Lachnobacterium</taxon>
    </lineage>
</organism>
<keyword evidence="5" id="KW-1185">Reference proteome</keyword>
<dbReference type="PANTHER" id="PTHR36934:SF1">
    <property type="entry name" value="THIOESTERASE DOMAIN-CONTAINING PROTEIN"/>
    <property type="match status" value="1"/>
</dbReference>
<sequence>MEEEYGREFFVILGGVIMLNIGLIGESEVVVTKDNTAKALKSGELEVFATPAMIALMEESACNCIAGHLEKGQSSVGTNLNIAHVSPSPVGMKVTCTATLIAIDNRALKFEIEARDEKGIIGKGSHSRFIVDKIKFQNKADSKI</sequence>
<name>A0A1H3LLD2_9FIRM</name>
<dbReference type="PIRSF" id="PIRSF014972">
    <property type="entry name" value="FlK"/>
    <property type="match status" value="1"/>
</dbReference>
<dbReference type="PANTHER" id="PTHR36934">
    <property type="entry name" value="BLR0278 PROTEIN"/>
    <property type="match status" value="1"/>
</dbReference>
<evidence type="ECO:0000313" key="5">
    <source>
        <dbReference type="Proteomes" id="UP000183918"/>
    </source>
</evidence>
<dbReference type="InterPro" id="IPR029069">
    <property type="entry name" value="HotDog_dom_sf"/>
</dbReference>
<dbReference type="Pfam" id="PF22636">
    <property type="entry name" value="FlK"/>
    <property type="match status" value="1"/>
</dbReference>
<feature type="active site" evidence="1">
    <location>
        <position position="58"/>
    </location>
</feature>
<dbReference type="Proteomes" id="UP000183918">
    <property type="component" value="Unassembled WGS sequence"/>
</dbReference>
<dbReference type="AlphaFoldDB" id="A0A1H3LLD2"/>
<proteinExistence type="predicted"/>
<evidence type="ECO:0000259" key="3">
    <source>
        <dbReference type="Pfam" id="PF22636"/>
    </source>
</evidence>
<feature type="binding site" evidence="2">
    <location>
        <position position="128"/>
    </location>
    <ligand>
        <name>substrate</name>
    </ligand>
</feature>
<feature type="binding site" evidence="2">
    <location>
        <position position="77"/>
    </location>
    <ligand>
        <name>CoA</name>
        <dbReference type="ChEBI" id="CHEBI:57287"/>
    </ligand>
</feature>
<evidence type="ECO:0000256" key="2">
    <source>
        <dbReference type="PIRSR" id="PIRSR014972-2"/>
    </source>
</evidence>
<accession>A0A1H3LLD2</accession>
<protein>
    <submittedName>
        <fullName evidence="4">Predicted thioesterase</fullName>
    </submittedName>
</protein>
<dbReference type="EMBL" id="FNPG01000026">
    <property type="protein sequence ID" value="SDY65211.1"/>
    <property type="molecule type" value="Genomic_DNA"/>
</dbReference>
<evidence type="ECO:0000256" key="1">
    <source>
        <dbReference type="PIRSR" id="PIRSR014972-1"/>
    </source>
</evidence>
<feature type="domain" description="Fluoroacetyl-CoA-specific thioesterase-like" evidence="3">
    <location>
        <begin position="31"/>
        <end position="133"/>
    </location>
</feature>
<feature type="active site" evidence="1">
    <location>
        <position position="84"/>
    </location>
</feature>
<dbReference type="InterPro" id="IPR025540">
    <property type="entry name" value="FlK"/>
</dbReference>
<feature type="active site" evidence="1">
    <location>
        <position position="50"/>
    </location>
</feature>
<dbReference type="Gene3D" id="3.10.129.10">
    <property type="entry name" value="Hotdog Thioesterase"/>
    <property type="match status" value="1"/>
</dbReference>
<gene>
    <name evidence="4" type="ORF">SAMN02910414_02057</name>
</gene>
<evidence type="ECO:0000313" key="4">
    <source>
        <dbReference type="EMBL" id="SDY65211.1"/>
    </source>
</evidence>
<feature type="binding site" evidence="2">
    <location>
        <position position="77"/>
    </location>
    <ligand>
        <name>substrate</name>
    </ligand>
</feature>